<evidence type="ECO:0000256" key="4">
    <source>
        <dbReference type="ARBA" id="ARBA00022692"/>
    </source>
</evidence>
<evidence type="ECO:0000256" key="6">
    <source>
        <dbReference type="ARBA" id="ARBA00023136"/>
    </source>
</evidence>
<evidence type="ECO:0000256" key="2">
    <source>
        <dbReference type="ARBA" id="ARBA00009425"/>
    </source>
</evidence>
<keyword evidence="6 7" id="KW-0472">Membrane</keyword>
<feature type="transmembrane region" description="Helical" evidence="7">
    <location>
        <begin position="156"/>
        <end position="179"/>
    </location>
</feature>
<accession>G2E6W5</accession>
<sequence length="224" mass="22879">MRRAGTLVIGALVGLLALWLLWVLRDVLVPTPRLAELALQELPNTGVSNPVTGVLLAYRAYDTLLELAVLLAALLGIWSLGAASPGFQPAGTVLRGMVKLVVPLLILTGGYLLWVGGHAPGGAFQAGALLGAAGVVLRLAGDARAGLPPVPVQRRLAVAGAATFVLVGLATMAFGTGFLSYPPAWAKWLILTIETAATLAIGVTLAAAYVGGQPVPRSGEDGPL</sequence>
<dbReference type="STRING" id="765913.ThidrDRAFT_4028"/>
<evidence type="ECO:0000256" key="3">
    <source>
        <dbReference type="ARBA" id="ARBA00022475"/>
    </source>
</evidence>
<reference evidence="9 10" key="1">
    <citation type="submission" date="2011-06" db="EMBL/GenBank/DDBJ databases">
        <title>The draft genome of Thiorhodococcus drewsii AZ1.</title>
        <authorList>
            <consortium name="US DOE Joint Genome Institute (JGI-PGF)"/>
            <person name="Lucas S."/>
            <person name="Han J."/>
            <person name="Lapidus A."/>
            <person name="Cheng J.-F."/>
            <person name="Goodwin L."/>
            <person name="Pitluck S."/>
            <person name="Peters L."/>
            <person name="Land M.L."/>
            <person name="Hauser L."/>
            <person name="Vogl K."/>
            <person name="Liu Z."/>
            <person name="Imhoff J."/>
            <person name="Thiel V."/>
            <person name="Frigaard N.-U."/>
            <person name="Bryant D.A."/>
            <person name="Woyke T.J."/>
        </authorList>
    </citation>
    <scope>NUCLEOTIDE SEQUENCE [LARGE SCALE GENOMIC DNA]</scope>
    <source>
        <strain evidence="9 10">AZ1</strain>
    </source>
</reference>
<feature type="transmembrane region" description="Helical" evidence="7">
    <location>
        <begin position="96"/>
        <end position="116"/>
    </location>
</feature>
<feature type="domain" description="Na+/H+ antiporter MnhB subunit-related protein" evidence="8">
    <location>
        <begin position="93"/>
        <end position="206"/>
    </location>
</feature>
<name>G2E6W5_9GAMM</name>
<keyword evidence="3" id="KW-1003">Cell membrane</keyword>
<keyword evidence="5 7" id="KW-1133">Transmembrane helix</keyword>
<dbReference type="eggNOG" id="COG1563">
    <property type="taxonomic scope" value="Bacteria"/>
</dbReference>
<keyword evidence="10" id="KW-1185">Reference proteome</keyword>
<organism evidence="9 10">
    <name type="scientific">Thiorhodococcus drewsii AZ1</name>
    <dbReference type="NCBI Taxonomy" id="765913"/>
    <lineage>
        <taxon>Bacteria</taxon>
        <taxon>Pseudomonadati</taxon>
        <taxon>Pseudomonadota</taxon>
        <taxon>Gammaproteobacteria</taxon>
        <taxon>Chromatiales</taxon>
        <taxon>Chromatiaceae</taxon>
        <taxon>Thiorhodococcus</taxon>
    </lineage>
</organism>
<keyword evidence="4 7" id="KW-0812">Transmembrane</keyword>
<comment type="subcellular location">
    <subcellularLocation>
        <location evidence="1">Cell membrane</location>
        <topology evidence="1">Multi-pass membrane protein</topology>
    </subcellularLocation>
</comment>
<dbReference type="PATRIC" id="fig|765913.3.peg.4103"/>
<comment type="similarity">
    <text evidence="2">Belongs to the CPA3 antiporters (TC 2.A.63) subunit B family.</text>
</comment>
<evidence type="ECO:0000256" key="5">
    <source>
        <dbReference type="ARBA" id="ARBA00022989"/>
    </source>
</evidence>
<protein>
    <submittedName>
        <fullName evidence="9">Na+/H+ antiporter MnhB subunit-related protein</fullName>
    </submittedName>
</protein>
<dbReference type="OrthoDB" id="4962908at2"/>
<dbReference type="Proteomes" id="UP000004200">
    <property type="component" value="Unassembled WGS sequence"/>
</dbReference>
<dbReference type="RefSeq" id="WP_007042741.1">
    <property type="nucleotide sequence ID" value="NZ_AFWT01000044.1"/>
</dbReference>
<evidence type="ECO:0000313" key="9">
    <source>
        <dbReference type="EMBL" id="EGV28193.1"/>
    </source>
</evidence>
<evidence type="ECO:0000259" key="8">
    <source>
        <dbReference type="Pfam" id="PF04039"/>
    </source>
</evidence>
<proteinExistence type="inferred from homology"/>
<gene>
    <name evidence="9" type="ORF">ThidrDRAFT_4028</name>
</gene>
<dbReference type="PANTHER" id="PTHR33932:SF4">
    <property type="entry name" value="NA(+)_H(+) ANTIPORTER SUBUNIT B"/>
    <property type="match status" value="1"/>
</dbReference>
<evidence type="ECO:0000256" key="7">
    <source>
        <dbReference type="SAM" id="Phobius"/>
    </source>
</evidence>
<feature type="transmembrane region" description="Helical" evidence="7">
    <location>
        <begin position="185"/>
        <end position="210"/>
    </location>
</feature>
<dbReference type="Pfam" id="PF04039">
    <property type="entry name" value="MnhB"/>
    <property type="match status" value="1"/>
</dbReference>
<evidence type="ECO:0000256" key="1">
    <source>
        <dbReference type="ARBA" id="ARBA00004651"/>
    </source>
</evidence>
<evidence type="ECO:0000313" key="10">
    <source>
        <dbReference type="Proteomes" id="UP000004200"/>
    </source>
</evidence>
<dbReference type="InterPro" id="IPR050622">
    <property type="entry name" value="CPA3_antiporter_subunitB"/>
</dbReference>
<dbReference type="InterPro" id="IPR007182">
    <property type="entry name" value="MnhB"/>
</dbReference>
<dbReference type="PANTHER" id="PTHR33932">
    <property type="entry name" value="NA(+)/H(+) ANTIPORTER SUBUNIT B"/>
    <property type="match status" value="1"/>
</dbReference>
<dbReference type="GO" id="GO:0005886">
    <property type="term" value="C:plasma membrane"/>
    <property type="evidence" value="ECO:0007669"/>
    <property type="project" value="UniProtKB-SubCell"/>
</dbReference>
<dbReference type="AlphaFoldDB" id="G2E6W5"/>
<comment type="caution">
    <text evidence="9">The sequence shown here is derived from an EMBL/GenBank/DDBJ whole genome shotgun (WGS) entry which is preliminary data.</text>
</comment>
<feature type="transmembrane region" description="Helical" evidence="7">
    <location>
        <begin position="64"/>
        <end position="84"/>
    </location>
</feature>
<dbReference type="EMBL" id="AFWT01000044">
    <property type="protein sequence ID" value="EGV28193.1"/>
    <property type="molecule type" value="Genomic_DNA"/>
</dbReference>